<keyword evidence="3" id="KW-1185">Reference proteome</keyword>
<evidence type="ECO:0000313" key="3">
    <source>
        <dbReference type="Proteomes" id="UP000604046"/>
    </source>
</evidence>
<comment type="caution">
    <text evidence="2">The sequence shown here is derived from an EMBL/GenBank/DDBJ whole genome shotgun (WGS) entry which is preliminary data.</text>
</comment>
<dbReference type="EMBL" id="CAJNDS010000657">
    <property type="protein sequence ID" value="CAE7225728.1"/>
    <property type="molecule type" value="Genomic_DNA"/>
</dbReference>
<organism evidence="2 3">
    <name type="scientific">Symbiodinium natans</name>
    <dbReference type="NCBI Taxonomy" id="878477"/>
    <lineage>
        <taxon>Eukaryota</taxon>
        <taxon>Sar</taxon>
        <taxon>Alveolata</taxon>
        <taxon>Dinophyceae</taxon>
        <taxon>Suessiales</taxon>
        <taxon>Symbiodiniaceae</taxon>
        <taxon>Symbiodinium</taxon>
    </lineage>
</organism>
<reference evidence="2" key="1">
    <citation type="submission" date="2021-02" db="EMBL/GenBank/DDBJ databases">
        <authorList>
            <person name="Dougan E. K."/>
            <person name="Rhodes N."/>
            <person name="Thang M."/>
            <person name="Chan C."/>
        </authorList>
    </citation>
    <scope>NUCLEOTIDE SEQUENCE</scope>
</reference>
<proteinExistence type="predicted"/>
<accession>A0A812KAK7</accession>
<evidence type="ECO:0000313" key="2">
    <source>
        <dbReference type="EMBL" id="CAE7225728.1"/>
    </source>
</evidence>
<dbReference type="Proteomes" id="UP000604046">
    <property type="component" value="Unassembled WGS sequence"/>
</dbReference>
<evidence type="ECO:0000256" key="1">
    <source>
        <dbReference type="SAM" id="MobiDB-lite"/>
    </source>
</evidence>
<name>A0A812KAK7_9DINO</name>
<sequence length="131" mass="14197">MHFVVTGFCCAAAPVEKPHDDKVTEVAVLREELESESTRTEPVLSGDEVESRSSPTEVALSADPVLPVAYLTFTRPNGEPEVLEFTSRPLGFRISHTHPYTVTNIGAGHRSAVQPGWVLTHVDGEQLSVAC</sequence>
<protein>
    <submittedName>
        <fullName evidence="2">Uncharacterized protein</fullName>
    </submittedName>
</protein>
<gene>
    <name evidence="2" type="ORF">SNAT2548_LOCUS8718</name>
</gene>
<feature type="region of interest" description="Disordered" evidence="1">
    <location>
        <begin position="32"/>
        <end position="58"/>
    </location>
</feature>
<dbReference type="AlphaFoldDB" id="A0A812KAK7"/>